<evidence type="ECO:0000256" key="5">
    <source>
        <dbReference type="SAM" id="SignalP"/>
    </source>
</evidence>
<name>A0AAV8VHT0_9CUCU</name>
<evidence type="ECO:0000313" key="7">
    <source>
        <dbReference type="EMBL" id="KAJ8913537.1"/>
    </source>
</evidence>
<dbReference type="InterPro" id="IPR000215">
    <property type="entry name" value="Serpin_fam"/>
</dbReference>
<feature type="signal peptide" evidence="5">
    <location>
        <begin position="1"/>
        <end position="28"/>
    </location>
</feature>
<evidence type="ECO:0000313" key="8">
    <source>
        <dbReference type="Proteomes" id="UP001159042"/>
    </source>
</evidence>
<dbReference type="SMART" id="SM00093">
    <property type="entry name" value="SERPIN"/>
    <property type="match status" value="1"/>
</dbReference>
<feature type="chain" id="PRO_5043417813" description="Serpin domain-containing protein" evidence="5">
    <location>
        <begin position="29"/>
        <end position="402"/>
    </location>
</feature>
<reference evidence="7 8" key="1">
    <citation type="journal article" date="2023" name="Insect Mol. Biol.">
        <title>Genome sequencing provides insights into the evolution of gene families encoding plant cell wall-degrading enzymes in longhorned beetles.</title>
        <authorList>
            <person name="Shin N.R."/>
            <person name="Okamura Y."/>
            <person name="Kirsch R."/>
            <person name="Pauchet Y."/>
        </authorList>
    </citation>
    <scope>NUCLEOTIDE SEQUENCE [LARGE SCALE GENOMIC DNA]</scope>
    <source>
        <strain evidence="7">EAD_L_NR</strain>
    </source>
</reference>
<comment type="similarity">
    <text evidence="1 4">Belongs to the serpin family.</text>
</comment>
<evidence type="ECO:0000256" key="1">
    <source>
        <dbReference type="ARBA" id="ARBA00009500"/>
    </source>
</evidence>
<accession>A0AAV8VHT0</accession>
<keyword evidence="5" id="KW-0732">Signal</keyword>
<dbReference type="SUPFAM" id="SSF56574">
    <property type="entry name" value="Serpins"/>
    <property type="match status" value="1"/>
</dbReference>
<dbReference type="PANTHER" id="PTHR11461:SF211">
    <property type="entry name" value="GH10112P-RELATED"/>
    <property type="match status" value="1"/>
</dbReference>
<dbReference type="AlphaFoldDB" id="A0AAV8VHT0"/>
<dbReference type="GO" id="GO:0005615">
    <property type="term" value="C:extracellular space"/>
    <property type="evidence" value="ECO:0007669"/>
    <property type="project" value="InterPro"/>
</dbReference>
<dbReference type="CDD" id="cd19601">
    <property type="entry name" value="serpin42Da-like"/>
    <property type="match status" value="1"/>
</dbReference>
<dbReference type="EMBL" id="JANEYG010000092">
    <property type="protein sequence ID" value="KAJ8913537.1"/>
    <property type="molecule type" value="Genomic_DNA"/>
</dbReference>
<dbReference type="InterPro" id="IPR042178">
    <property type="entry name" value="Serpin_sf_1"/>
</dbReference>
<evidence type="ECO:0000259" key="6">
    <source>
        <dbReference type="SMART" id="SM00093"/>
    </source>
</evidence>
<dbReference type="Proteomes" id="UP001159042">
    <property type="component" value="Unassembled WGS sequence"/>
</dbReference>
<evidence type="ECO:0000256" key="3">
    <source>
        <dbReference type="ARBA" id="ARBA00022900"/>
    </source>
</evidence>
<protein>
    <recommendedName>
        <fullName evidence="6">Serpin domain-containing protein</fullName>
    </recommendedName>
</protein>
<keyword evidence="3" id="KW-0722">Serine protease inhibitor</keyword>
<organism evidence="7 8">
    <name type="scientific">Exocentrus adspersus</name>
    <dbReference type="NCBI Taxonomy" id="1586481"/>
    <lineage>
        <taxon>Eukaryota</taxon>
        <taxon>Metazoa</taxon>
        <taxon>Ecdysozoa</taxon>
        <taxon>Arthropoda</taxon>
        <taxon>Hexapoda</taxon>
        <taxon>Insecta</taxon>
        <taxon>Pterygota</taxon>
        <taxon>Neoptera</taxon>
        <taxon>Endopterygota</taxon>
        <taxon>Coleoptera</taxon>
        <taxon>Polyphaga</taxon>
        <taxon>Cucujiformia</taxon>
        <taxon>Chrysomeloidea</taxon>
        <taxon>Cerambycidae</taxon>
        <taxon>Lamiinae</taxon>
        <taxon>Acanthocinini</taxon>
        <taxon>Exocentrus</taxon>
    </lineage>
</organism>
<comment type="caution">
    <text evidence="7">The sequence shown here is derived from an EMBL/GenBank/DDBJ whole genome shotgun (WGS) entry which is preliminary data.</text>
</comment>
<keyword evidence="8" id="KW-1185">Reference proteome</keyword>
<proteinExistence type="inferred from homology"/>
<evidence type="ECO:0000256" key="4">
    <source>
        <dbReference type="RuleBase" id="RU000411"/>
    </source>
</evidence>
<dbReference type="Gene3D" id="2.30.39.10">
    <property type="entry name" value="Alpha-1-antitrypsin, domain 1"/>
    <property type="match status" value="1"/>
</dbReference>
<dbReference type="Gene3D" id="3.30.497.10">
    <property type="entry name" value="Antithrombin, subunit I, domain 2"/>
    <property type="match status" value="1"/>
</dbReference>
<dbReference type="InterPro" id="IPR023796">
    <property type="entry name" value="Serpin_dom"/>
</dbReference>
<sequence length="402" mass="44568">MSLEQSNRSFATFLLVLLAVISSRTILAQEDKEVQAVLQANDKFTENLYSILARKPGNVFFSPISVHAILSLAYQGAKGKTLEAFTKALNLPDGRVAATGYKDIMTRLNSVENVTLRIADKLFLQESFKLQQSFKIVAVNQFLSEVELLNFKEPAPAAASINSWVEKETNHKIKDLVNPADINDDTTLILVNAIYFKGKWAESFDVKNTKTEKFYLNDDDTQVLLQERPEALDAQVLELPYANRDISLIVVLPNKRDGIEELEKNLAKIDLARITDDMYKAKVKVALPKFKIEQTIDLMSPLTELGLGVMFSPDADLSGIIETPDPLHVSKIIQKAFIEVNEEGAEAAAATETGISTTAQVDDSTTSLKTVLVDHPFDIFLVQQVGPLVEVLFAGRVNLPEE</sequence>
<keyword evidence="2" id="KW-0646">Protease inhibitor</keyword>
<dbReference type="InterPro" id="IPR042185">
    <property type="entry name" value="Serpin_sf_2"/>
</dbReference>
<dbReference type="Pfam" id="PF00079">
    <property type="entry name" value="Serpin"/>
    <property type="match status" value="1"/>
</dbReference>
<gene>
    <name evidence="7" type="ORF">NQ315_017088</name>
</gene>
<dbReference type="InterPro" id="IPR036186">
    <property type="entry name" value="Serpin_sf"/>
</dbReference>
<evidence type="ECO:0000256" key="2">
    <source>
        <dbReference type="ARBA" id="ARBA00022690"/>
    </source>
</evidence>
<feature type="domain" description="Serpin" evidence="6">
    <location>
        <begin position="46"/>
        <end position="400"/>
    </location>
</feature>
<dbReference type="GO" id="GO:0004867">
    <property type="term" value="F:serine-type endopeptidase inhibitor activity"/>
    <property type="evidence" value="ECO:0007669"/>
    <property type="project" value="UniProtKB-KW"/>
</dbReference>
<dbReference type="PANTHER" id="PTHR11461">
    <property type="entry name" value="SERINE PROTEASE INHIBITOR, SERPIN"/>
    <property type="match status" value="1"/>
</dbReference>